<evidence type="ECO:0000259" key="1">
    <source>
        <dbReference type="Pfam" id="PF03129"/>
    </source>
</evidence>
<protein>
    <submittedName>
        <fullName evidence="2">PROLYL-TRNA SYNTHETASE</fullName>
    </submittedName>
</protein>
<sequence>MFTQWVQSHPDLPLMVNVTRWEMRAKPFARTLEFLWQEGHTAHANPSEAENEVVIVPIWRKGDGKTGVLNAASSVKETLQSAGIKVKLGDMDQRTPGWKFNFRAMKVCSYSYFKCMNKRKE</sequence>
<dbReference type="InterPro" id="IPR045864">
    <property type="entry name" value="aa-tRNA-synth_II/BPL/LPL"/>
</dbReference>
<gene>
    <name evidence="2" type="ORF">OIU79_022659</name>
</gene>
<dbReference type="AlphaFoldDB" id="A0A9Q1AD50"/>
<proteinExistence type="predicted"/>
<dbReference type="InterPro" id="IPR004154">
    <property type="entry name" value="Anticodon-bd"/>
</dbReference>
<feature type="domain" description="Anticodon-binding" evidence="1">
    <location>
        <begin position="52"/>
        <end position="101"/>
    </location>
</feature>
<evidence type="ECO:0000313" key="2">
    <source>
        <dbReference type="EMBL" id="KAJ6766739.1"/>
    </source>
</evidence>
<comment type="caution">
    <text evidence="2">The sequence shown here is derived from an EMBL/GenBank/DDBJ whole genome shotgun (WGS) entry which is preliminary data.</text>
</comment>
<dbReference type="Proteomes" id="UP001151532">
    <property type="component" value="Chromosome 4"/>
</dbReference>
<reference evidence="2" key="2">
    <citation type="journal article" date="2023" name="Int. J. Mol. Sci.">
        <title>De Novo Assembly and Annotation of 11 Diverse Shrub Willow (Salix) Genomes Reveals Novel Gene Organization in Sex-Linked Regions.</title>
        <authorList>
            <person name="Hyden B."/>
            <person name="Feng K."/>
            <person name="Yates T.B."/>
            <person name="Jawdy S."/>
            <person name="Cereghino C."/>
            <person name="Smart L.B."/>
            <person name="Muchero W."/>
        </authorList>
    </citation>
    <scope>NUCLEOTIDE SEQUENCE</scope>
    <source>
        <tissue evidence="2">Shoot tip</tissue>
    </source>
</reference>
<keyword evidence="3" id="KW-1185">Reference proteome</keyword>
<dbReference type="GO" id="GO:0004827">
    <property type="term" value="F:proline-tRNA ligase activity"/>
    <property type="evidence" value="ECO:0007669"/>
    <property type="project" value="InterPro"/>
</dbReference>
<dbReference type="GO" id="GO:0005524">
    <property type="term" value="F:ATP binding"/>
    <property type="evidence" value="ECO:0007669"/>
    <property type="project" value="InterPro"/>
</dbReference>
<dbReference type="SUPFAM" id="SSF52954">
    <property type="entry name" value="Class II aaRS ABD-related"/>
    <property type="match status" value="1"/>
</dbReference>
<reference evidence="2" key="1">
    <citation type="submission" date="2022-11" db="EMBL/GenBank/DDBJ databases">
        <authorList>
            <person name="Hyden B.L."/>
            <person name="Feng K."/>
            <person name="Yates T."/>
            <person name="Jawdy S."/>
            <person name="Smart L.B."/>
            <person name="Muchero W."/>
        </authorList>
    </citation>
    <scope>NUCLEOTIDE SEQUENCE</scope>
    <source>
        <tissue evidence="2">Shoot tip</tissue>
    </source>
</reference>
<dbReference type="Pfam" id="PF03129">
    <property type="entry name" value="HGTP_anticodon"/>
    <property type="match status" value="1"/>
</dbReference>
<dbReference type="GO" id="GO:0005739">
    <property type="term" value="C:mitochondrion"/>
    <property type="evidence" value="ECO:0007669"/>
    <property type="project" value="TreeGrafter"/>
</dbReference>
<dbReference type="OrthoDB" id="1350766at2759"/>
<dbReference type="GO" id="GO:0006433">
    <property type="term" value="P:prolyl-tRNA aminoacylation"/>
    <property type="evidence" value="ECO:0007669"/>
    <property type="project" value="InterPro"/>
</dbReference>
<dbReference type="InterPro" id="IPR004499">
    <property type="entry name" value="Pro-tRNA-ligase_IIa_arc-type"/>
</dbReference>
<dbReference type="GO" id="GO:0017101">
    <property type="term" value="C:aminoacyl-tRNA synthetase multienzyme complex"/>
    <property type="evidence" value="ECO:0007669"/>
    <property type="project" value="TreeGrafter"/>
</dbReference>
<dbReference type="Gene3D" id="3.30.930.10">
    <property type="entry name" value="Bira Bifunctional Protein, Domain 2"/>
    <property type="match status" value="1"/>
</dbReference>
<dbReference type="SUPFAM" id="SSF55681">
    <property type="entry name" value="Class II aaRS and biotin synthetases"/>
    <property type="match status" value="1"/>
</dbReference>
<name>A0A9Q1AD50_SALPP</name>
<dbReference type="PANTHER" id="PTHR43382:SF3">
    <property type="entry name" value="PROLINE--TRNA LIGASE, CHLOROPLASTIC_MITOCHONDRIAL"/>
    <property type="match status" value="1"/>
</dbReference>
<dbReference type="EMBL" id="JAPFFK010000004">
    <property type="protein sequence ID" value="KAJ6766739.1"/>
    <property type="molecule type" value="Genomic_DNA"/>
</dbReference>
<dbReference type="GO" id="GO:0009570">
    <property type="term" value="C:chloroplast stroma"/>
    <property type="evidence" value="ECO:0007669"/>
    <property type="project" value="TreeGrafter"/>
</dbReference>
<dbReference type="PANTHER" id="PTHR43382">
    <property type="entry name" value="PROLYL-TRNA SYNTHETASE"/>
    <property type="match status" value="1"/>
</dbReference>
<accession>A0A9Q1AD50</accession>
<evidence type="ECO:0000313" key="3">
    <source>
        <dbReference type="Proteomes" id="UP001151532"/>
    </source>
</evidence>
<organism evidence="2 3">
    <name type="scientific">Salix purpurea</name>
    <name type="common">Purple osier willow</name>
    <dbReference type="NCBI Taxonomy" id="77065"/>
    <lineage>
        <taxon>Eukaryota</taxon>
        <taxon>Viridiplantae</taxon>
        <taxon>Streptophyta</taxon>
        <taxon>Embryophyta</taxon>
        <taxon>Tracheophyta</taxon>
        <taxon>Spermatophyta</taxon>
        <taxon>Magnoliopsida</taxon>
        <taxon>eudicotyledons</taxon>
        <taxon>Gunneridae</taxon>
        <taxon>Pentapetalae</taxon>
        <taxon>rosids</taxon>
        <taxon>fabids</taxon>
        <taxon>Malpighiales</taxon>
        <taxon>Salicaceae</taxon>
        <taxon>Saliceae</taxon>
        <taxon>Salix</taxon>
    </lineage>
</organism>